<evidence type="ECO:0000256" key="1">
    <source>
        <dbReference type="ARBA" id="ARBA00004196"/>
    </source>
</evidence>
<dbReference type="RefSeq" id="WP_345929031.1">
    <property type="nucleotide sequence ID" value="NZ_JBDIVF010000008.1"/>
</dbReference>
<dbReference type="EMBL" id="JBEWLZ010000005">
    <property type="protein sequence ID" value="MET1490420.1"/>
    <property type="molecule type" value="Genomic_DNA"/>
</dbReference>
<dbReference type="Pfam" id="PF07940">
    <property type="entry name" value="Hepar_II_III_C"/>
    <property type="match status" value="1"/>
</dbReference>
<reference evidence="4 5" key="1">
    <citation type="submission" date="2024-07" db="EMBL/GenBank/DDBJ databases">
        <title>Uliginosibacterium paludis KCTC:42655.</title>
        <authorList>
            <person name="Kim M.K."/>
        </authorList>
    </citation>
    <scope>NUCLEOTIDE SEQUENCE [LARGE SCALE GENOMIC DNA]</scope>
    <source>
        <strain evidence="4 5">KCTC 42655</strain>
    </source>
</reference>
<evidence type="ECO:0000313" key="4">
    <source>
        <dbReference type="EMBL" id="MET1490420.1"/>
    </source>
</evidence>
<gene>
    <name evidence="4" type="ORF">ABVT11_11345</name>
</gene>
<feature type="chain" id="PRO_5047025885" evidence="2">
    <location>
        <begin position="31"/>
        <end position="606"/>
    </location>
</feature>
<dbReference type="PROSITE" id="PS51257">
    <property type="entry name" value="PROKAR_LIPOPROTEIN"/>
    <property type="match status" value="1"/>
</dbReference>
<accession>A0ABV2CR75</accession>
<evidence type="ECO:0000256" key="2">
    <source>
        <dbReference type="SAM" id="SignalP"/>
    </source>
</evidence>
<protein>
    <submittedName>
        <fullName evidence="4">Heparinase II/III family protein</fullName>
    </submittedName>
</protein>
<comment type="caution">
    <text evidence="4">The sequence shown here is derived from an EMBL/GenBank/DDBJ whole genome shotgun (WGS) entry which is preliminary data.</text>
</comment>
<name>A0ABV2CR75_9RHOO</name>
<feature type="domain" description="Heparinase II/III-like C-terminal" evidence="3">
    <location>
        <begin position="387"/>
        <end position="573"/>
    </location>
</feature>
<comment type="subcellular location">
    <subcellularLocation>
        <location evidence="1">Cell envelope</location>
    </subcellularLocation>
</comment>
<dbReference type="Proteomes" id="UP001548590">
    <property type="component" value="Unassembled WGS sequence"/>
</dbReference>
<dbReference type="PANTHER" id="PTHR38045">
    <property type="entry name" value="CHROMOSOME 1, WHOLE GENOME SHOTGUN SEQUENCE"/>
    <property type="match status" value="1"/>
</dbReference>
<keyword evidence="2" id="KW-0732">Signal</keyword>
<proteinExistence type="predicted"/>
<dbReference type="Gene3D" id="1.50.10.100">
    <property type="entry name" value="Chondroitin AC/alginate lyase"/>
    <property type="match status" value="1"/>
</dbReference>
<feature type="signal peptide" evidence="2">
    <location>
        <begin position="1"/>
        <end position="30"/>
    </location>
</feature>
<keyword evidence="5" id="KW-1185">Reference proteome</keyword>
<sequence length="606" mass="66065">MRLPRPATLAIATLATFCLLAACSSLTPQAQGPAAPHSDEAGLPAHPRLIALDADWQALALRRSQDADLDRLVVQLLARARKDLALPPLKRQLEGKRLLGVSREFIRRSLLWSFAYRITLEPQFADRARREMLNVAAFSDWNPAHYLDVAEMTAGLALSYDWLFQALPPQDRATLRRAIVDKGIAQARHGHKTFTLTNNWGQVCIGGMVLGALAVAEDEPALARDLLAAARKDAFIALDAYRPDGVYPEGPGYWSYGTAYEMLLIAALRSSLGADWGLMDAPGLKQSANFMAQSLGPSGKSFNFADGGEGAELAPPLFLLARELQSPDLIAARREMIRKGQGLSDRFAPLAALWWPAPGSTQPAALHFSGQGPQPVAIWRSAWNDPDALYFAIKGGGAGHNHAHMDAGAFVLDLDGVRWAKDLGMQDYNSLESRGIDLWNMKQGSPRWRVFRLGSDAHNTLTLDGTLHDAQGMATLEMAGQDEARIDLTPVFLPGQLRRATRSARVEGRRVQLTDQLSGARPGSTIRWAMMTDADITLAGSEALLRKGGKTLHLRFAGSPVELEVLDASMPRAEWDSPNPGNRQLVARGRADASGQWQLSVRFSSD</sequence>
<dbReference type="InterPro" id="IPR012480">
    <property type="entry name" value="Hepar_II_III_C"/>
</dbReference>
<evidence type="ECO:0000259" key="3">
    <source>
        <dbReference type="Pfam" id="PF07940"/>
    </source>
</evidence>
<dbReference type="Gene3D" id="2.70.98.70">
    <property type="match status" value="1"/>
</dbReference>
<dbReference type="PANTHER" id="PTHR38045:SF1">
    <property type="entry name" value="HEPARINASE II_III-LIKE PROTEIN"/>
    <property type="match status" value="1"/>
</dbReference>
<dbReference type="SUPFAM" id="SSF48230">
    <property type="entry name" value="Chondroitin AC/alginate lyase"/>
    <property type="match status" value="1"/>
</dbReference>
<organism evidence="4 5">
    <name type="scientific">Uliginosibacterium paludis</name>
    <dbReference type="NCBI Taxonomy" id="1615952"/>
    <lineage>
        <taxon>Bacteria</taxon>
        <taxon>Pseudomonadati</taxon>
        <taxon>Pseudomonadota</taxon>
        <taxon>Betaproteobacteria</taxon>
        <taxon>Rhodocyclales</taxon>
        <taxon>Zoogloeaceae</taxon>
        <taxon>Uliginosibacterium</taxon>
    </lineage>
</organism>
<evidence type="ECO:0000313" key="5">
    <source>
        <dbReference type="Proteomes" id="UP001548590"/>
    </source>
</evidence>
<dbReference type="InterPro" id="IPR008929">
    <property type="entry name" value="Chondroitin_lyas"/>
</dbReference>